<dbReference type="AlphaFoldDB" id="A0A816KL49"/>
<reference evidence="1" key="1">
    <citation type="submission" date="2021-01" db="EMBL/GenBank/DDBJ databases">
        <authorList>
            <consortium name="Genoscope - CEA"/>
            <person name="William W."/>
        </authorList>
    </citation>
    <scope>NUCLEOTIDE SEQUENCE</scope>
</reference>
<proteinExistence type="predicted"/>
<accession>A0A816KL49</accession>
<evidence type="ECO:0000313" key="1">
    <source>
        <dbReference type="EMBL" id="CAF1920347.1"/>
    </source>
</evidence>
<protein>
    <submittedName>
        <fullName evidence="1">(rape) hypothetical protein</fullName>
    </submittedName>
</protein>
<dbReference type="Proteomes" id="UP001295469">
    <property type="component" value="Chromosome C02"/>
</dbReference>
<organism evidence="1">
    <name type="scientific">Brassica napus</name>
    <name type="common">Rape</name>
    <dbReference type="NCBI Taxonomy" id="3708"/>
    <lineage>
        <taxon>Eukaryota</taxon>
        <taxon>Viridiplantae</taxon>
        <taxon>Streptophyta</taxon>
        <taxon>Embryophyta</taxon>
        <taxon>Tracheophyta</taxon>
        <taxon>Spermatophyta</taxon>
        <taxon>Magnoliopsida</taxon>
        <taxon>eudicotyledons</taxon>
        <taxon>Gunneridae</taxon>
        <taxon>Pentapetalae</taxon>
        <taxon>rosids</taxon>
        <taxon>malvids</taxon>
        <taxon>Brassicales</taxon>
        <taxon>Brassicaceae</taxon>
        <taxon>Brassiceae</taxon>
        <taxon>Brassica</taxon>
    </lineage>
</organism>
<dbReference type="EMBL" id="HG994366">
    <property type="protein sequence ID" value="CAF1920347.1"/>
    <property type="molecule type" value="Genomic_DNA"/>
</dbReference>
<sequence length="49" mass="5714">MLGGSAQGNKENNSLSGQWTTFKVFFRQRRMCRGSERISKMLKRFSMQP</sequence>
<gene>
    <name evidence="1" type="ORF">DARMORV10_C02P54260.1</name>
</gene>
<name>A0A816KL49_BRANA</name>